<reference evidence="5 6" key="1">
    <citation type="journal article" date="2012" name="J. Bacteriol.">
        <title>Draft Genome Sequences for Two Metal-Reducing Pelosinus fermentans Strains Isolated from a Cr(VI)-Contaminated Site and for Type Strain R7.</title>
        <authorList>
            <person name="Brown S.D."/>
            <person name="Podar M."/>
            <person name="Klingeman D.M."/>
            <person name="Johnson C.M."/>
            <person name="Yang Z.K."/>
            <person name="Utturkar S.M."/>
            <person name="Land M.L."/>
            <person name="Mosher J.J."/>
            <person name="Hurt R.A.Jr."/>
            <person name="Phelps T.J."/>
            <person name="Palumbo A.V."/>
            <person name="Arkin A.P."/>
            <person name="Hazen T.C."/>
            <person name="Elias D.A."/>
        </authorList>
    </citation>
    <scope>NUCLEOTIDE SEQUENCE [LARGE SCALE GENOMIC DNA]</scope>
    <source>
        <strain evidence="5 6">B4</strain>
    </source>
</reference>
<dbReference type="InterPro" id="IPR052174">
    <property type="entry name" value="Flavoredoxin"/>
</dbReference>
<evidence type="ECO:0000256" key="2">
    <source>
        <dbReference type="ARBA" id="ARBA00022630"/>
    </source>
</evidence>
<evidence type="ECO:0000313" key="6">
    <source>
        <dbReference type="Proteomes" id="UP000004324"/>
    </source>
</evidence>
<organism evidence="5 6">
    <name type="scientific">Pelosinus fermentans B4</name>
    <dbReference type="NCBI Taxonomy" id="1149862"/>
    <lineage>
        <taxon>Bacteria</taxon>
        <taxon>Bacillati</taxon>
        <taxon>Bacillota</taxon>
        <taxon>Negativicutes</taxon>
        <taxon>Selenomonadales</taxon>
        <taxon>Sporomusaceae</taxon>
        <taxon>Pelosinus</taxon>
    </lineage>
</organism>
<dbReference type="RefSeq" id="WP_007937551.1">
    <property type="nucleotide sequence ID" value="NZ_AKVJ01000066.1"/>
</dbReference>
<dbReference type="OrthoDB" id="9806228at2"/>
<name>I8RBP6_9FIRM</name>
<dbReference type="PATRIC" id="fig|1149862.3.peg.3986"/>
<proteinExistence type="inferred from homology"/>
<protein>
    <submittedName>
        <fullName evidence="5">Flavin reductase domain protein FMN-binding protein</fullName>
    </submittedName>
</protein>
<evidence type="ECO:0000256" key="3">
    <source>
        <dbReference type="ARBA" id="ARBA00038054"/>
    </source>
</evidence>
<dbReference type="GO" id="GO:0010181">
    <property type="term" value="F:FMN binding"/>
    <property type="evidence" value="ECO:0007669"/>
    <property type="project" value="InterPro"/>
</dbReference>
<evidence type="ECO:0000256" key="1">
    <source>
        <dbReference type="ARBA" id="ARBA00001917"/>
    </source>
</evidence>
<keyword evidence="6" id="KW-1185">Reference proteome</keyword>
<dbReference type="InterPro" id="IPR002563">
    <property type="entry name" value="Flavin_Rdtase-like_dom"/>
</dbReference>
<dbReference type="PANTHER" id="PTHR43567:SF1">
    <property type="entry name" value="FLAVOREDOXIN"/>
    <property type="match status" value="1"/>
</dbReference>
<accession>I8RBP6</accession>
<dbReference type="Gene3D" id="2.30.110.10">
    <property type="entry name" value="Electron Transport, Fmn-binding Protein, Chain A"/>
    <property type="match status" value="1"/>
</dbReference>
<sequence length="188" mass="20635">MKKSLGAKTLLYPAPILVVCTYDKEGNPNAMTAAWGGICCSAPPCVAVSLRKATYSYDNLMLKKAFTINIPSENYAKEADYFGIASRHKEDKFAKTGLTAVKSDIVDAPYIREFPINLECKVIQVIELGLHTQFIGEVMDVKMDESIQEKGGQPVIEQIKPLIFAADSGHYYGVGKQVAQAFSIGKDY</sequence>
<comment type="similarity">
    <text evidence="3">Belongs to the flavoredoxin family.</text>
</comment>
<dbReference type="GO" id="GO:0016646">
    <property type="term" value="F:oxidoreductase activity, acting on the CH-NH group of donors, NAD or NADP as acceptor"/>
    <property type="evidence" value="ECO:0007669"/>
    <property type="project" value="UniProtKB-ARBA"/>
</dbReference>
<comment type="caution">
    <text evidence="5">The sequence shown here is derived from an EMBL/GenBank/DDBJ whole genome shotgun (WGS) entry which is preliminary data.</text>
</comment>
<dbReference type="EMBL" id="AKVJ01000066">
    <property type="protein sequence ID" value="EIW16463.1"/>
    <property type="molecule type" value="Genomic_DNA"/>
</dbReference>
<dbReference type="InterPro" id="IPR012349">
    <property type="entry name" value="Split_barrel_FMN-bd"/>
</dbReference>
<comment type="cofactor">
    <cofactor evidence="1">
        <name>FMN</name>
        <dbReference type="ChEBI" id="CHEBI:58210"/>
    </cofactor>
</comment>
<dbReference type="PANTHER" id="PTHR43567">
    <property type="entry name" value="FLAVOREDOXIN-RELATED-RELATED"/>
    <property type="match status" value="1"/>
</dbReference>
<evidence type="ECO:0000259" key="4">
    <source>
        <dbReference type="SMART" id="SM00903"/>
    </source>
</evidence>
<evidence type="ECO:0000313" key="5">
    <source>
        <dbReference type="EMBL" id="EIW16463.1"/>
    </source>
</evidence>
<gene>
    <name evidence="5" type="ORF">FB4_0974</name>
</gene>
<dbReference type="AlphaFoldDB" id="I8RBP6"/>
<dbReference type="Proteomes" id="UP000004324">
    <property type="component" value="Unassembled WGS sequence"/>
</dbReference>
<dbReference type="SUPFAM" id="SSF50475">
    <property type="entry name" value="FMN-binding split barrel"/>
    <property type="match status" value="1"/>
</dbReference>
<keyword evidence="2" id="KW-0285">Flavoprotein</keyword>
<dbReference type="SMART" id="SM00903">
    <property type="entry name" value="Flavin_Reduct"/>
    <property type="match status" value="1"/>
</dbReference>
<feature type="domain" description="Flavin reductase like" evidence="4">
    <location>
        <begin position="9"/>
        <end position="153"/>
    </location>
</feature>
<dbReference type="Pfam" id="PF01613">
    <property type="entry name" value="Flavin_Reduct"/>
    <property type="match status" value="1"/>
</dbReference>